<keyword evidence="10" id="KW-1185">Reference proteome</keyword>
<evidence type="ECO:0000256" key="5">
    <source>
        <dbReference type="PROSITE-ProRule" id="PRU01240"/>
    </source>
</evidence>
<dbReference type="InterPro" id="IPR023828">
    <property type="entry name" value="Peptidase_S8_Ser-AS"/>
</dbReference>
<keyword evidence="3 5" id="KW-0378">Hydrolase</keyword>
<dbReference type="Proteomes" id="UP000632535">
    <property type="component" value="Unassembled WGS sequence"/>
</dbReference>
<keyword evidence="2 5" id="KW-0645">Protease</keyword>
<dbReference type="PANTHER" id="PTHR43399">
    <property type="entry name" value="SUBTILISIN-RELATED"/>
    <property type="match status" value="1"/>
</dbReference>
<dbReference type="RefSeq" id="WP_188525399.1">
    <property type="nucleotide sequence ID" value="NZ_BMDG01000018.1"/>
</dbReference>
<comment type="caution">
    <text evidence="9">The sequence shown here is derived from an EMBL/GenBank/DDBJ whole genome shotgun (WGS) entry which is preliminary data.</text>
</comment>
<reference evidence="10" key="1">
    <citation type="journal article" date="2019" name="Int. J. Syst. Evol. Microbiol.">
        <title>The Global Catalogue of Microorganisms (GCM) 10K type strain sequencing project: providing services to taxonomists for standard genome sequencing and annotation.</title>
        <authorList>
            <consortium name="The Broad Institute Genomics Platform"/>
            <consortium name="The Broad Institute Genome Sequencing Center for Infectious Disease"/>
            <person name="Wu L."/>
            <person name="Ma J."/>
        </authorList>
    </citation>
    <scope>NUCLEOTIDE SEQUENCE [LARGE SCALE GENOMIC DNA]</scope>
    <source>
        <strain evidence="10">CCM 8653</strain>
    </source>
</reference>
<name>A0ABQ2BDQ6_9MICO</name>
<dbReference type="PROSITE" id="PS00137">
    <property type="entry name" value="SUBTILASE_HIS"/>
    <property type="match status" value="1"/>
</dbReference>
<evidence type="ECO:0000256" key="1">
    <source>
        <dbReference type="ARBA" id="ARBA00011073"/>
    </source>
</evidence>
<evidence type="ECO:0000313" key="9">
    <source>
        <dbReference type="EMBL" id="GGI11966.1"/>
    </source>
</evidence>
<dbReference type="InterPro" id="IPR015500">
    <property type="entry name" value="Peptidase_S8_subtilisin-rel"/>
</dbReference>
<evidence type="ECO:0000256" key="2">
    <source>
        <dbReference type="ARBA" id="ARBA00022670"/>
    </source>
</evidence>
<gene>
    <name evidence="9" type="ORF">GCM10007368_38820</name>
</gene>
<dbReference type="PROSITE" id="PS00136">
    <property type="entry name" value="SUBTILASE_ASP"/>
    <property type="match status" value="1"/>
</dbReference>
<dbReference type="InterPro" id="IPR022398">
    <property type="entry name" value="Peptidase_S8_His-AS"/>
</dbReference>
<organism evidence="9 10">
    <name type="scientific">Isoptericola cucumis</name>
    <dbReference type="NCBI Taxonomy" id="1776856"/>
    <lineage>
        <taxon>Bacteria</taxon>
        <taxon>Bacillati</taxon>
        <taxon>Actinomycetota</taxon>
        <taxon>Actinomycetes</taxon>
        <taxon>Micrococcales</taxon>
        <taxon>Promicromonosporaceae</taxon>
        <taxon>Isoptericola</taxon>
    </lineage>
</organism>
<dbReference type="PANTHER" id="PTHR43399:SF4">
    <property type="entry name" value="CELL WALL-ASSOCIATED PROTEASE"/>
    <property type="match status" value="1"/>
</dbReference>
<dbReference type="InterPro" id="IPR036852">
    <property type="entry name" value="Peptidase_S8/S53_dom_sf"/>
</dbReference>
<feature type="chain" id="PRO_5045749955" evidence="7">
    <location>
        <begin position="26"/>
        <end position="1238"/>
    </location>
</feature>
<dbReference type="InterPro" id="IPR046450">
    <property type="entry name" value="PA_dom_sf"/>
</dbReference>
<protein>
    <submittedName>
        <fullName evidence="9">Peptidase</fullName>
    </submittedName>
</protein>
<feature type="active site" description="Charge relay system" evidence="5">
    <location>
        <position position="238"/>
    </location>
</feature>
<dbReference type="InterPro" id="IPR051048">
    <property type="entry name" value="Peptidase_S8/S53_subtilisin"/>
</dbReference>
<comment type="similarity">
    <text evidence="1 5 6">Belongs to the peptidase S8 family.</text>
</comment>
<evidence type="ECO:0000256" key="7">
    <source>
        <dbReference type="SAM" id="SignalP"/>
    </source>
</evidence>
<dbReference type="PROSITE" id="PS51892">
    <property type="entry name" value="SUBTILASE"/>
    <property type="match status" value="1"/>
</dbReference>
<dbReference type="SUPFAM" id="SSF52025">
    <property type="entry name" value="PA domain"/>
    <property type="match status" value="1"/>
</dbReference>
<evidence type="ECO:0000256" key="4">
    <source>
        <dbReference type="ARBA" id="ARBA00022825"/>
    </source>
</evidence>
<sequence length="1238" mass="129006">MRRTLLAGITTTAVVVASFGGAATADPGGGGATPATERPGAAATSVTLLTGDTVRLHEADGRRAVTIEPGEGRETIDVHQLEIDGELYVLPLDVLPYVAEDLLDRELFSVDALVSQGYDDASTDTLPVIATLADGARPGVRSLAAAEPQERLESIDAQALAVDKEDAGRFWESVAAGDVGARALRPGAEDAALAGGVEKLWLDGQVQVDLDESTAQIGAPTAWDAGVDGTGTTVAVLDTGVDVAHPDLAGKVVAEENFSTSATPADGHGHGTHVASTVAGTGAGSDGRRSGVAPGADLLSGKVLSDAGTGYDSDIIAGMEWAAGAGADVVNLSLGGGPTDGSDPLSSAVDALSADHDVLFVVSAGNDGPRGWTVGTPGAAASALTVGAVDRADVLADFSSRGPRLGDLAVKPDLTAPGVGIVAARAAGTGLGDPVDDLYTAANGTSMAAPHVAGAAALLAAQHPGWSRAQLKDALVSTAATGAGTPYEQGGGRVDVARAATQQVTGTGTVHLGSFTDGDDGRASSEVTWTNEGDADVELSLSLTLADAQGDPTGDAVDVGGDTVTVPAGGSAGVPVTADVGALPVGQHTGWLTATAGDVVVHTTVGVVKEPPIHTVTVRGLDRSGEEAMASPVVLLGEDPRFDVVTFDKPGETRRVRVGEGAYFLHAMVNDGQGESSVIVDPDLEITGDTELVVDARDANPVRVVTPKPAEPRGNLGFTTYRDIGSRRLSNSTMKFDGTSRINVTPTEPADGGYFEFTSRWQLAAPMLRAREPGRHGLVLWPRYERYSPEADLRGARPVVDVGRGLAEDYAGRDVAGAVVVVHLDSKGQERAAAAAAAEAGAAAVLVAPAEGTSWWVKFTGRGARLPLPVAVLAPDEVDRLARRLAQGPTELRLSGDQQYPYRYDVVQVSPDRVPRDVVHRVSPANTATVEAGYHEMGGEEWSKEQRFAWRPWQRSTIVESQHELRTPQSRVEYVSAGDTLWRQHVLHYFSWDSLNPISGGATHDLRTYAPGERVAYDWYGGVQRPAVREASRSGDELTIQVPEFVQGAAETSARASASEASGRVLEDGVVIGEGPGVWGTFRARKPAATYQVELATRRDGADWELGTATRSVWTFGSRRPAGSRAAGLPMMRVDHDVPVGLDNRVHTRRPFHDLRLRVAHPGLLGARAPRVAKVEARVSFDDGATWERLDVTRAGGRAFDARVVHGRRTGPVSLDVRVTDADGGTLRQTVERAYGIG</sequence>
<evidence type="ECO:0000313" key="10">
    <source>
        <dbReference type="Proteomes" id="UP000632535"/>
    </source>
</evidence>
<dbReference type="InterPro" id="IPR023827">
    <property type="entry name" value="Peptidase_S8_Asp-AS"/>
</dbReference>
<dbReference type="PROSITE" id="PS00138">
    <property type="entry name" value="SUBTILASE_SER"/>
    <property type="match status" value="1"/>
</dbReference>
<proteinExistence type="inferred from homology"/>
<dbReference type="Gene3D" id="3.40.50.200">
    <property type="entry name" value="Peptidase S8/S53 domain"/>
    <property type="match status" value="1"/>
</dbReference>
<dbReference type="Gene3D" id="3.50.30.30">
    <property type="match status" value="1"/>
</dbReference>
<keyword evidence="4 5" id="KW-0720">Serine protease</keyword>
<feature type="active site" description="Charge relay system" evidence="5">
    <location>
        <position position="446"/>
    </location>
</feature>
<evidence type="ECO:0000256" key="6">
    <source>
        <dbReference type="RuleBase" id="RU003355"/>
    </source>
</evidence>
<dbReference type="EMBL" id="BMDG01000018">
    <property type="protein sequence ID" value="GGI11966.1"/>
    <property type="molecule type" value="Genomic_DNA"/>
</dbReference>
<accession>A0ABQ2BDQ6</accession>
<feature type="domain" description="Peptidase S8/S53" evidence="8">
    <location>
        <begin position="229"/>
        <end position="492"/>
    </location>
</feature>
<evidence type="ECO:0000256" key="3">
    <source>
        <dbReference type="ARBA" id="ARBA00022801"/>
    </source>
</evidence>
<feature type="active site" description="Charge relay system" evidence="5">
    <location>
        <position position="270"/>
    </location>
</feature>
<evidence type="ECO:0000259" key="8">
    <source>
        <dbReference type="Pfam" id="PF00082"/>
    </source>
</evidence>
<dbReference type="SUPFAM" id="SSF52743">
    <property type="entry name" value="Subtilisin-like"/>
    <property type="match status" value="1"/>
</dbReference>
<keyword evidence="7" id="KW-0732">Signal</keyword>
<dbReference type="PRINTS" id="PR00723">
    <property type="entry name" value="SUBTILISIN"/>
</dbReference>
<dbReference type="Pfam" id="PF00082">
    <property type="entry name" value="Peptidase_S8"/>
    <property type="match status" value="1"/>
</dbReference>
<feature type="signal peptide" evidence="7">
    <location>
        <begin position="1"/>
        <end position="25"/>
    </location>
</feature>
<dbReference type="InterPro" id="IPR000209">
    <property type="entry name" value="Peptidase_S8/S53_dom"/>
</dbReference>